<dbReference type="InterPro" id="IPR054080">
    <property type="entry name" value="TPR1-like_2nd"/>
</dbReference>
<evidence type="ECO:0000259" key="3">
    <source>
        <dbReference type="PROSITE" id="PS50897"/>
    </source>
</evidence>
<dbReference type="SMART" id="SM00668">
    <property type="entry name" value="CTLH"/>
    <property type="match status" value="1"/>
</dbReference>
<dbReference type="PROSITE" id="PS50897">
    <property type="entry name" value="CTLH"/>
    <property type="match status" value="1"/>
</dbReference>
<proteinExistence type="predicted"/>
<dbReference type="InterPro" id="IPR006595">
    <property type="entry name" value="CTLH_C"/>
</dbReference>
<dbReference type="PANTHER" id="PTHR44083">
    <property type="entry name" value="TOPLESS-RELATED PROTEIN 1-RELATED"/>
    <property type="match status" value="1"/>
</dbReference>
<dbReference type="Pfam" id="PF21359">
    <property type="entry name" value="zf_topless"/>
    <property type="match status" value="1"/>
</dbReference>
<gene>
    <name evidence="4" type="ORF">KIW84_014696</name>
</gene>
<evidence type="ECO:0000256" key="2">
    <source>
        <dbReference type="ARBA" id="ARBA00022737"/>
    </source>
</evidence>
<evidence type="ECO:0000313" key="5">
    <source>
        <dbReference type="Proteomes" id="UP001058974"/>
    </source>
</evidence>
<protein>
    <submittedName>
        <fullName evidence="4">Protein tpr3</fullName>
    </submittedName>
</protein>
<dbReference type="Pfam" id="PF21889">
    <property type="entry name" value="TPR1-like_2nd"/>
    <property type="match status" value="1"/>
</dbReference>
<accession>A0A9D5GZR5</accession>
<keyword evidence="1" id="KW-0853">WD repeat</keyword>
<feature type="domain" description="CTLH" evidence="3">
    <location>
        <begin position="1"/>
        <end position="55"/>
    </location>
</feature>
<dbReference type="AlphaFoldDB" id="A0A9D5GZR5"/>
<dbReference type="Gramene" id="Psat01G0469600-T1">
    <property type="protein sequence ID" value="KAI5446942.1"/>
    <property type="gene ID" value="KIW84_014696"/>
</dbReference>
<comment type="caution">
    <text evidence="4">The sequence shown here is derived from an EMBL/GenBank/DDBJ whole genome shotgun (WGS) entry which is preliminary data.</text>
</comment>
<reference evidence="4 5" key="1">
    <citation type="journal article" date="2022" name="Nat. Genet.">
        <title>Improved pea reference genome and pan-genome highlight genomic features and evolutionary characteristics.</title>
        <authorList>
            <person name="Yang T."/>
            <person name="Liu R."/>
            <person name="Luo Y."/>
            <person name="Hu S."/>
            <person name="Wang D."/>
            <person name="Wang C."/>
            <person name="Pandey M.K."/>
            <person name="Ge S."/>
            <person name="Xu Q."/>
            <person name="Li N."/>
            <person name="Li G."/>
            <person name="Huang Y."/>
            <person name="Saxena R.K."/>
            <person name="Ji Y."/>
            <person name="Li M."/>
            <person name="Yan X."/>
            <person name="He Y."/>
            <person name="Liu Y."/>
            <person name="Wang X."/>
            <person name="Xiang C."/>
            <person name="Varshney R.K."/>
            <person name="Ding H."/>
            <person name="Gao S."/>
            <person name="Zong X."/>
        </authorList>
    </citation>
    <scope>NUCLEOTIDE SEQUENCE [LARGE SCALE GENOMIC DNA]</scope>
    <source>
        <strain evidence="4 5">cv. Zhongwan 6</strain>
    </source>
</reference>
<keyword evidence="5" id="KW-1185">Reference proteome</keyword>
<evidence type="ECO:0000313" key="4">
    <source>
        <dbReference type="EMBL" id="KAI5446942.1"/>
    </source>
</evidence>
<dbReference type="InterPro" id="IPR027728">
    <property type="entry name" value="Topless_fam"/>
</dbReference>
<organism evidence="4 5">
    <name type="scientific">Pisum sativum</name>
    <name type="common">Garden pea</name>
    <name type="synonym">Lathyrus oleraceus</name>
    <dbReference type="NCBI Taxonomy" id="3888"/>
    <lineage>
        <taxon>Eukaryota</taxon>
        <taxon>Viridiplantae</taxon>
        <taxon>Streptophyta</taxon>
        <taxon>Embryophyta</taxon>
        <taxon>Tracheophyta</taxon>
        <taxon>Spermatophyta</taxon>
        <taxon>Magnoliopsida</taxon>
        <taxon>eudicotyledons</taxon>
        <taxon>Gunneridae</taxon>
        <taxon>Pentapetalae</taxon>
        <taxon>rosids</taxon>
        <taxon>fabids</taxon>
        <taxon>Fabales</taxon>
        <taxon>Fabaceae</taxon>
        <taxon>Papilionoideae</taxon>
        <taxon>50 kb inversion clade</taxon>
        <taxon>NPAAA clade</taxon>
        <taxon>Hologalegina</taxon>
        <taxon>IRL clade</taxon>
        <taxon>Fabeae</taxon>
        <taxon>Lathyrus</taxon>
    </lineage>
</organism>
<evidence type="ECO:0000256" key="1">
    <source>
        <dbReference type="ARBA" id="ARBA00022574"/>
    </source>
</evidence>
<keyword evidence="2" id="KW-0677">Repeat</keyword>
<dbReference type="GO" id="GO:0006355">
    <property type="term" value="P:regulation of DNA-templated transcription"/>
    <property type="evidence" value="ECO:0007669"/>
    <property type="project" value="InterPro"/>
</dbReference>
<name>A0A9D5GZR5_PEA</name>
<dbReference type="InterPro" id="IPR048419">
    <property type="entry name" value="Topless_Znf"/>
</dbReference>
<dbReference type="PANTHER" id="PTHR44083:SF52">
    <property type="entry name" value="TOPLESS-LIKE PROTEIN"/>
    <property type="match status" value="1"/>
</dbReference>
<sequence length="263" mass="29344">MKYFEDEVHSGNWDEVERYLSGFTKVDDNRYSMKIFFEIRKQKYLEALDKHDRSKGVEILVKDLKVFATFNEELFKEITQLLTLENFRENEQLSKYGDTKSARAIMLVELKKLIEENPLFRDKLQFPNLKNSRLRTLINQSLNWQHQLCKNPRPNPDIKTLFVDHTCGQPNGARAPSPANMPLLGSLPKVGGFPPLGAHGPFQPTPALVSMPLAGWMSNPTTVAHASVSGGGAIGLGVGAPSMPGIPILLHSVISSSSYLVVL</sequence>
<dbReference type="Proteomes" id="UP001058974">
    <property type="component" value="Chromosome 1"/>
</dbReference>
<dbReference type="EMBL" id="JAMSHJ010000001">
    <property type="protein sequence ID" value="KAI5446942.1"/>
    <property type="molecule type" value="Genomic_DNA"/>
</dbReference>